<reference evidence="3" key="1">
    <citation type="submission" date="2016-03" db="EMBL/GenBank/DDBJ databases">
        <title>Complete genome sequence of the type strain Actinoalloteichus hymeniacidonis DSM 45092.</title>
        <authorList>
            <person name="Schaffert L."/>
            <person name="Albersmeier A."/>
            <person name="Winkler A."/>
            <person name="Kalinowski J."/>
            <person name="Zotchev S."/>
            <person name="Ruckert C."/>
        </authorList>
    </citation>
    <scope>NUCLEOTIDE SEQUENCE [LARGE SCALE GENOMIC DNA]</scope>
    <source>
        <strain evidence="3">HPA177(T) (DSM 45092(T))</strain>
    </source>
</reference>
<name>A0AAC9N095_9PSEU</name>
<evidence type="ECO:0000313" key="2">
    <source>
        <dbReference type="EMBL" id="AOS65339.1"/>
    </source>
</evidence>
<gene>
    <name evidence="2" type="ORF">TL08_22795</name>
</gene>
<dbReference type="AlphaFoldDB" id="A0AAC9N095"/>
<feature type="domain" description="AB hydrolase-1" evidence="1">
    <location>
        <begin position="24"/>
        <end position="131"/>
    </location>
</feature>
<dbReference type="InterPro" id="IPR050471">
    <property type="entry name" value="AB_hydrolase"/>
</dbReference>
<proteinExistence type="predicted"/>
<evidence type="ECO:0000313" key="3">
    <source>
        <dbReference type="Proteomes" id="UP000095210"/>
    </source>
</evidence>
<dbReference type="GO" id="GO:0016787">
    <property type="term" value="F:hydrolase activity"/>
    <property type="evidence" value="ECO:0007669"/>
    <property type="project" value="UniProtKB-KW"/>
</dbReference>
<dbReference type="PANTHER" id="PTHR43433">
    <property type="entry name" value="HYDROLASE, ALPHA/BETA FOLD FAMILY PROTEIN"/>
    <property type="match status" value="1"/>
</dbReference>
<dbReference type="EMBL" id="CP014859">
    <property type="protein sequence ID" value="AOS65339.1"/>
    <property type="molecule type" value="Genomic_DNA"/>
</dbReference>
<dbReference type="InterPro" id="IPR000073">
    <property type="entry name" value="AB_hydrolase_1"/>
</dbReference>
<keyword evidence="2" id="KW-0378">Hydrolase</keyword>
<organism evidence="2 3">
    <name type="scientific">Actinoalloteichus hymeniacidonis</name>
    <dbReference type="NCBI Taxonomy" id="340345"/>
    <lineage>
        <taxon>Bacteria</taxon>
        <taxon>Bacillati</taxon>
        <taxon>Actinomycetota</taxon>
        <taxon>Actinomycetes</taxon>
        <taxon>Pseudonocardiales</taxon>
        <taxon>Pseudonocardiaceae</taxon>
        <taxon>Actinoalloteichus</taxon>
    </lineage>
</organism>
<dbReference type="SUPFAM" id="SSF53474">
    <property type="entry name" value="alpha/beta-Hydrolases"/>
    <property type="match status" value="1"/>
</dbReference>
<dbReference type="Gene3D" id="3.40.50.1820">
    <property type="entry name" value="alpha/beta hydrolase"/>
    <property type="match status" value="1"/>
</dbReference>
<dbReference type="InterPro" id="IPR029058">
    <property type="entry name" value="AB_hydrolase_fold"/>
</dbReference>
<dbReference type="Pfam" id="PF00561">
    <property type="entry name" value="Abhydrolase_1"/>
    <property type="match status" value="1"/>
</dbReference>
<dbReference type="PANTHER" id="PTHR43433:SF5">
    <property type="entry name" value="AB HYDROLASE-1 DOMAIN-CONTAINING PROTEIN"/>
    <property type="match status" value="1"/>
</dbReference>
<dbReference type="Proteomes" id="UP000095210">
    <property type="component" value="Chromosome"/>
</dbReference>
<dbReference type="GO" id="GO:0016746">
    <property type="term" value="F:acyltransferase activity"/>
    <property type="evidence" value="ECO:0007669"/>
    <property type="project" value="UniProtKB-KW"/>
</dbReference>
<keyword evidence="2" id="KW-0012">Acyltransferase</keyword>
<keyword evidence="3" id="KW-1185">Reference proteome</keyword>
<protein>
    <submittedName>
        <fullName evidence="2">Hydrolase or acyltransferase of alpha/beta superfamily</fullName>
    </submittedName>
</protein>
<accession>A0AAC9N095</accession>
<evidence type="ECO:0000259" key="1">
    <source>
        <dbReference type="Pfam" id="PF00561"/>
    </source>
</evidence>
<keyword evidence="2" id="KW-0808">Transferase</keyword>
<dbReference type="KEGG" id="ahm:TL08_22795"/>
<sequence length="321" mass="33398">MREGSTISGDGTALVSWRGAASGPPVLVCGAIGAPAQAWPSLTAADARLHALGWHYRGTYGSAKPADPTDITLDDHVADAVAVLDEAGIERTPVIGWSSGATIAAELARTLPDRITGLMMIAGPPGDLLATVRGPWGAAADLVTGLFRGSAGQGPLRAGGLVGRVASGGLDALRLSAPMLGATLPRLPAEQLAAVLRRSGVLLPTSDPELVAEVLRPFLRLDWDWYPTLLQAIGSVPPLAIADLRCPVTAMVGRHDLVSDRRALIQSVGPLPQARLRILDASHFIPLEAPEEILAEASLLVERAAGVQRALHRAEIEHAAP</sequence>